<dbReference type="InterPro" id="IPR000515">
    <property type="entry name" value="MetI-like"/>
</dbReference>
<dbReference type="Proteomes" id="UP001596990">
    <property type="component" value="Unassembled WGS sequence"/>
</dbReference>
<dbReference type="PROSITE" id="PS50928">
    <property type="entry name" value="ABC_TM1"/>
    <property type="match status" value="1"/>
</dbReference>
<evidence type="ECO:0000313" key="9">
    <source>
        <dbReference type="EMBL" id="MFD1017831.1"/>
    </source>
</evidence>
<dbReference type="RefSeq" id="WP_386055869.1">
    <property type="nucleotide sequence ID" value="NZ_JBHTKL010000001.1"/>
</dbReference>
<protein>
    <submittedName>
        <fullName evidence="9">Phosphonate ABC transporter, permease protein PhnE</fullName>
    </submittedName>
</protein>
<evidence type="ECO:0000256" key="2">
    <source>
        <dbReference type="ARBA" id="ARBA00004196"/>
    </source>
</evidence>
<dbReference type="PANTHER" id="PTHR30043">
    <property type="entry name" value="PHOSPHONATES TRANSPORT SYSTEM PERMEASE PROTEIN"/>
    <property type="match status" value="1"/>
</dbReference>
<feature type="transmembrane region" description="Helical" evidence="7">
    <location>
        <begin position="76"/>
        <end position="104"/>
    </location>
</feature>
<evidence type="ECO:0000256" key="3">
    <source>
        <dbReference type="ARBA" id="ARBA00022448"/>
    </source>
</evidence>
<comment type="subcellular location">
    <subcellularLocation>
        <location evidence="2">Cell envelope</location>
    </subcellularLocation>
    <subcellularLocation>
        <location evidence="7">Cell membrane</location>
        <topology evidence="7">Multi-pass membrane protein</topology>
    </subcellularLocation>
    <subcellularLocation>
        <location evidence="1">Membrane</location>
        <topology evidence="1">Multi-pass membrane protein</topology>
    </subcellularLocation>
</comment>
<dbReference type="InterPro" id="IPR005769">
    <property type="entry name" value="PhnE/PtxC"/>
</dbReference>
<evidence type="ECO:0000256" key="6">
    <source>
        <dbReference type="ARBA" id="ARBA00023136"/>
    </source>
</evidence>
<feature type="transmembrane region" description="Helical" evidence="7">
    <location>
        <begin position="224"/>
        <end position="243"/>
    </location>
</feature>
<dbReference type="CDD" id="cd06261">
    <property type="entry name" value="TM_PBP2"/>
    <property type="match status" value="1"/>
</dbReference>
<feature type="transmembrane region" description="Helical" evidence="7">
    <location>
        <begin position="249"/>
        <end position="268"/>
    </location>
</feature>
<evidence type="ECO:0000256" key="4">
    <source>
        <dbReference type="ARBA" id="ARBA00022692"/>
    </source>
</evidence>
<evidence type="ECO:0000259" key="8">
    <source>
        <dbReference type="PROSITE" id="PS50928"/>
    </source>
</evidence>
<accession>A0ABW3KWD3</accession>
<keyword evidence="4 7" id="KW-0812">Transmembrane</keyword>
<feature type="transmembrane region" description="Helical" evidence="7">
    <location>
        <begin position="23"/>
        <end position="41"/>
    </location>
</feature>
<proteinExistence type="inferred from homology"/>
<feature type="domain" description="ABC transmembrane type-1" evidence="8">
    <location>
        <begin position="80"/>
        <end position="267"/>
    </location>
</feature>
<feature type="transmembrane region" description="Helical" evidence="7">
    <location>
        <begin position="136"/>
        <end position="159"/>
    </location>
</feature>
<dbReference type="PANTHER" id="PTHR30043:SF8">
    <property type="entry name" value="ABC TRANSPORTER, PERMEASE PROTEIN CC0363, PUTATIVE-RELATED"/>
    <property type="match status" value="1"/>
</dbReference>
<evidence type="ECO:0000256" key="7">
    <source>
        <dbReference type="RuleBase" id="RU363032"/>
    </source>
</evidence>
<name>A0ABW3KWD3_9BACI</name>
<gene>
    <name evidence="9" type="primary">phnE</name>
    <name evidence="9" type="ORF">ACFQ2J_01355</name>
</gene>
<evidence type="ECO:0000313" key="10">
    <source>
        <dbReference type="Proteomes" id="UP001596990"/>
    </source>
</evidence>
<evidence type="ECO:0000256" key="1">
    <source>
        <dbReference type="ARBA" id="ARBA00004141"/>
    </source>
</evidence>
<dbReference type="NCBIfam" id="TIGR01097">
    <property type="entry name" value="PhnE"/>
    <property type="match status" value="1"/>
</dbReference>
<sequence length="275" mass="30197">MSEKALTLPPRPKLMIWSVLKKLALAALFIFLIIWSILGMLERINFDRLLSVRTIESFNRIIPQMFQFDFSQFGRIMSLILETLFIAFTGSLMAAILAVPLGFLTAKNMMGTTWGGKIANGFFKLWLNAIRTFPEILLALIFVASVGPSAFAGVLAIAIGSTGMLGKLYGEVIETIDMNVVEAMEANGANKTQILFYGILPQVFPEFLSYAIYRFEIDVRASTILGVIGAGGIGTLIVISAANRNWGEVGLIVMAIIVVVTVIDYFSASIRKRIV</sequence>
<comment type="similarity">
    <text evidence="7">Belongs to the binding-protein-dependent transport system permease family.</text>
</comment>
<dbReference type="EMBL" id="JBHTKL010000001">
    <property type="protein sequence ID" value="MFD1017831.1"/>
    <property type="molecule type" value="Genomic_DNA"/>
</dbReference>
<keyword evidence="6 7" id="KW-0472">Membrane</keyword>
<dbReference type="Pfam" id="PF00528">
    <property type="entry name" value="BPD_transp_1"/>
    <property type="match status" value="1"/>
</dbReference>
<dbReference type="InterPro" id="IPR035906">
    <property type="entry name" value="MetI-like_sf"/>
</dbReference>
<keyword evidence="10" id="KW-1185">Reference proteome</keyword>
<evidence type="ECO:0000256" key="5">
    <source>
        <dbReference type="ARBA" id="ARBA00022989"/>
    </source>
</evidence>
<reference evidence="10" key="1">
    <citation type="journal article" date="2019" name="Int. J. Syst. Evol. Microbiol.">
        <title>The Global Catalogue of Microorganisms (GCM) 10K type strain sequencing project: providing services to taxonomists for standard genome sequencing and annotation.</title>
        <authorList>
            <consortium name="The Broad Institute Genomics Platform"/>
            <consortium name="The Broad Institute Genome Sequencing Center for Infectious Disease"/>
            <person name="Wu L."/>
            <person name="Ma J."/>
        </authorList>
    </citation>
    <scope>NUCLEOTIDE SEQUENCE [LARGE SCALE GENOMIC DNA]</scope>
    <source>
        <strain evidence="10">CCUG 56607</strain>
    </source>
</reference>
<dbReference type="Gene3D" id="1.10.3720.10">
    <property type="entry name" value="MetI-like"/>
    <property type="match status" value="1"/>
</dbReference>
<dbReference type="SUPFAM" id="SSF161098">
    <property type="entry name" value="MetI-like"/>
    <property type="match status" value="1"/>
</dbReference>
<organism evidence="9 10">
    <name type="scientific">Thalassobacillus hwangdonensis</name>
    <dbReference type="NCBI Taxonomy" id="546108"/>
    <lineage>
        <taxon>Bacteria</taxon>
        <taxon>Bacillati</taxon>
        <taxon>Bacillota</taxon>
        <taxon>Bacilli</taxon>
        <taxon>Bacillales</taxon>
        <taxon>Bacillaceae</taxon>
        <taxon>Thalassobacillus</taxon>
    </lineage>
</organism>
<keyword evidence="5 7" id="KW-1133">Transmembrane helix</keyword>
<keyword evidence="3 7" id="KW-0813">Transport</keyword>
<comment type="caution">
    <text evidence="9">The sequence shown here is derived from an EMBL/GenBank/DDBJ whole genome shotgun (WGS) entry which is preliminary data.</text>
</comment>